<dbReference type="InterPro" id="IPR029030">
    <property type="entry name" value="Caspase-like_dom_sf"/>
</dbReference>
<dbReference type="Gene3D" id="3.40.50.1460">
    <property type="match status" value="1"/>
</dbReference>
<evidence type="ECO:0000256" key="1">
    <source>
        <dbReference type="ARBA" id="ARBA00010134"/>
    </source>
</evidence>
<dbReference type="EMBL" id="GFDG01003051">
    <property type="protein sequence ID" value="JAV15748.1"/>
    <property type="molecule type" value="Transcribed_RNA"/>
</dbReference>
<organism evidence="3">
    <name type="scientific">Haematobia irritans</name>
    <name type="common">Horn fly</name>
    <name type="synonym">Conops irritans</name>
    <dbReference type="NCBI Taxonomy" id="7368"/>
    <lineage>
        <taxon>Eukaryota</taxon>
        <taxon>Metazoa</taxon>
        <taxon>Ecdysozoa</taxon>
        <taxon>Arthropoda</taxon>
        <taxon>Hexapoda</taxon>
        <taxon>Insecta</taxon>
        <taxon>Pterygota</taxon>
        <taxon>Neoptera</taxon>
        <taxon>Endopterygota</taxon>
        <taxon>Diptera</taxon>
        <taxon>Brachycera</taxon>
        <taxon>Muscomorpha</taxon>
        <taxon>Muscoidea</taxon>
        <taxon>Muscidae</taxon>
        <taxon>Haematobia</taxon>
    </lineage>
</organism>
<protein>
    <submittedName>
        <fullName evidence="3">Putative caspase</fullName>
    </submittedName>
</protein>
<sequence length="236" mass="27023">MKEKCLVIIVAFDKDRDGVDADIKAIQKTFSTEFNTELDIMLNWNKEAIIEKFNGFSDASWRDKFRSIKFLAIFCLSHGHSDGQVVLKTENEVTDARRLLLCPFFKIEELDGKLKWLVVQACRGHMGDYQPLPKDGKPMYFPDIHFISYCTGEGTVSFQKGEGGKIYIQSLCKELSKNIRNLSLCQMLENVHTAVEEFGKTQQCVKFSRPDLKKNADDYWFYTPKEAPSQPLGIGK</sequence>
<accession>A0A1L8EAI2</accession>
<dbReference type="SUPFAM" id="SSF52129">
    <property type="entry name" value="Caspase-like"/>
    <property type="match status" value="1"/>
</dbReference>
<dbReference type="InterPro" id="IPR002138">
    <property type="entry name" value="Pept_C14_p10"/>
</dbReference>
<dbReference type="Pfam" id="PF00656">
    <property type="entry name" value="Peptidase_C14"/>
    <property type="match status" value="1"/>
</dbReference>
<dbReference type="AlphaFoldDB" id="A0A1L8EAI2"/>
<evidence type="ECO:0000259" key="2">
    <source>
        <dbReference type="PROSITE" id="PS50207"/>
    </source>
</evidence>
<dbReference type="InterPro" id="IPR015917">
    <property type="entry name" value="Pept_C14A"/>
</dbReference>
<dbReference type="GO" id="GO:0004197">
    <property type="term" value="F:cysteine-type endopeptidase activity"/>
    <property type="evidence" value="ECO:0007669"/>
    <property type="project" value="InterPro"/>
</dbReference>
<reference evidence="3" key="1">
    <citation type="submission" date="2017-01" db="EMBL/GenBank/DDBJ databases">
        <title>An insight into the sialome and mialome of the horn fly, Haematobia irritans.</title>
        <authorList>
            <person name="Breijo M."/>
            <person name="Boiani M."/>
            <person name="Ures X."/>
            <person name="Rocha S."/>
            <person name="Sequeira M."/>
            <person name="Ribeiro J.M."/>
        </authorList>
    </citation>
    <scope>NUCLEOTIDE SEQUENCE</scope>
</reference>
<comment type="similarity">
    <text evidence="1">Belongs to the peptidase C14A family.</text>
</comment>
<evidence type="ECO:0000313" key="3">
    <source>
        <dbReference type="EMBL" id="JAV15748.1"/>
    </source>
</evidence>
<name>A0A1L8EAI2_HAEIR</name>
<dbReference type="SMART" id="SM00115">
    <property type="entry name" value="CASc"/>
    <property type="match status" value="1"/>
</dbReference>
<feature type="domain" description="Caspase family p10" evidence="2">
    <location>
        <begin position="146"/>
        <end position="197"/>
    </location>
</feature>
<dbReference type="GO" id="GO:0006508">
    <property type="term" value="P:proteolysis"/>
    <property type="evidence" value="ECO:0007669"/>
    <property type="project" value="InterPro"/>
</dbReference>
<dbReference type="PANTHER" id="PTHR10454">
    <property type="entry name" value="CASPASE"/>
    <property type="match status" value="1"/>
</dbReference>
<dbReference type="InterPro" id="IPR002398">
    <property type="entry name" value="Pept_C14"/>
</dbReference>
<proteinExistence type="inferred from homology"/>
<dbReference type="InterPro" id="IPR011600">
    <property type="entry name" value="Pept_C14_caspase"/>
</dbReference>
<dbReference type="PROSITE" id="PS50207">
    <property type="entry name" value="CASPASE_P10"/>
    <property type="match status" value="1"/>
</dbReference>